<dbReference type="Proteomes" id="UP000266234">
    <property type="component" value="Unassembled WGS sequence"/>
</dbReference>
<proteinExistence type="predicted"/>
<organism evidence="1 2">
    <name type="scientific">Fusarium longipes</name>
    <dbReference type="NCBI Taxonomy" id="694270"/>
    <lineage>
        <taxon>Eukaryota</taxon>
        <taxon>Fungi</taxon>
        <taxon>Dikarya</taxon>
        <taxon>Ascomycota</taxon>
        <taxon>Pezizomycotina</taxon>
        <taxon>Sordariomycetes</taxon>
        <taxon>Hypocreomycetidae</taxon>
        <taxon>Hypocreales</taxon>
        <taxon>Nectriaceae</taxon>
        <taxon>Fusarium</taxon>
    </lineage>
</organism>
<sequence length="299" mass="34255">MARFQDLPAELGAAIIKQADTPQDVSAMIRADPWLLHCFLSNRKQVMMPQVAKIMEVCGGHVTTGYLLAAQLHHAKQDPVFNDPRSSSQHRERIVGPILRPCIHSPYTHRRVSHRASLGTICVLSTLAIDIGWLTTSYTSQVREQLSRYHRRPEELPEISTEMHLRFVNVACRFESYVQAFVHAGYPLFPRCLTLRSLLFSPFICSAEREENVTRTFYSIAYYIYDQHCTMMKNIMSSLGVNEACLVGGRTQDRRIFRLQNCKQIEVNKYVHYLTTQGLVCAMDIREYLGQLVPQHSHG</sequence>
<keyword evidence="2" id="KW-1185">Reference proteome</keyword>
<name>A0A395T922_9HYPO</name>
<dbReference type="OrthoDB" id="5098625at2759"/>
<dbReference type="AlphaFoldDB" id="A0A395T922"/>
<evidence type="ECO:0000313" key="2">
    <source>
        <dbReference type="Proteomes" id="UP000266234"/>
    </source>
</evidence>
<protein>
    <submittedName>
        <fullName evidence="1">Uncharacterized protein</fullName>
    </submittedName>
</protein>
<gene>
    <name evidence="1" type="ORF">FLONG3_698</name>
</gene>
<evidence type="ECO:0000313" key="1">
    <source>
        <dbReference type="EMBL" id="RGP81161.1"/>
    </source>
</evidence>
<accession>A0A395T922</accession>
<comment type="caution">
    <text evidence="1">The sequence shown here is derived from an EMBL/GenBank/DDBJ whole genome shotgun (WGS) entry which is preliminary data.</text>
</comment>
<reference evidence="1 2" key="1">
    <citation type="journal article" date="2018" name="PLoS Pathog.">
        <title>Evolution of structural diversity of trichothecenes, a family of toxins produced by plant pathogenic and entomopathogenic fungi.</title>
        <authorList>
            <person name="Proctor R.H."/>
            <person name="McCormick S.P."/>
            <person name="Kim H.S."/>
            <person name="Cardoza R.E."/>
            <person name="Stanley A.M."/>
            <person name="Lindo L."/>
            <person name="Kelly A."/>
            <person name="Brown D.W."/>
            <person name="Lee T."/>
            <person name="Vaughan M.M."/>
            <person name="Alexander N.J."/>
            <person name="Busman M."/>
            <person name="Gutierrez S."/>
        </authorList>
    </citation>
    <scope>NUCLEOTIDE SEQUENCE [LARGE SCALE GENOMIC DNA]</scope>
    <source>
        <strain evidence="1 2">NRRL 20695</strain>
    </source>
</reference>
<dbReference type="EMBL" id="PXOG01000014">
    <property type="protein sequence ID" value="RGP81161.1"/>
    <property type="molecule type" value="Genomic_DNA"/>
</dbReference>